<organism evidence="1 3">
    <name type="scientific">Pichia kudriavzevii</name>
    <name type="common">Yeast</name>
    <name type="synonym">Issatchenkia orientalis</name>
    <dbReference type="NCBI Taxonomy" id="4909"/>
    <lineage>
        <taxon>Eukaryota</taxon>
        <taxon>Fungi</taxon>
        <taxon>Dikarya</taxon>
        <taxon>Ascomycota</taxon>
        <taxon>Saccharomycotina</taxon>
        <taxon>Pichiomycetes</taxon>
        <taxon>Pichiales</taxon>
        <taxon>Pichiaceae</taxon>
        <taxon>Pichia</taxon>
    </lineage>
</organism>
<reference evidence="1" key="2">
    <citation type="submission" date="2014-08" db="EMBL/GenBank/DDBJ databases">
        <title>Exploiting Issatchenkia orientalis SD108 for Succinic Acid Production.</title>
        <authorList>
            <person name="Xiao H."/>
            <person name="Shao Z."/>
            <person name="Jiang Y."/>
            <person name="Dole S."/>
            <person name="Zhao H."/>
        </authorList>
    </citation>
    <scope>NUCLEOTIDE SEQUENCE [LARGE SCALE GENOMIC DNA]</scope>
    <source>
        <strain evidence="1">SD108</strain>
    </source>
</reference>
<feature type="non-terminal residue" evidence="1">
    <location>
        <position position="18"/>
    </location>
</feature>
<dbReference type="EMBL" id="JQFK01002117">
    <property type="protein sequence ID" value="KGK32557.1"/>
    <property type="molecule type" value="Genomic_DNA"/>
</dbReference>
<accession>A0A099NKV8</accession>
<dbReference type="HOGENOM" id="CLU_3431713_0_0_1"/>
<evidence type="ECO:0000313" key="1">
    <source>
        <dbReference type="EMBL" id="KGK32557.1"/>
    </source>
</evidence>
<sequence>MKFEELQQIAKNEIVNKA</sequence>
<reference evidence="3" key="1">
    <citation type="journal article" date="2014" name="Microb. Cell Fact.">
        <title>Exploiting Issatchenkia orientalis SD108 for succinic acid production.</title>
        <authorList>
            <person name="Xiao H."/>
            <person name="Shao Z."/>
            <person name="Jiang Y."/>
            <person name="Dole S."/>
            <person name="Zhao H."/>
        </authorList>
    </citation>
    <scope>NUCLEOTIDE SEQUENCE [LARGE SCALE GENOMIC DNA]</scope>
    <source>
        <strain evidence="3">SD108</strain>
    </source>
</reference>
<comment type="caution">
    <text evidence="1">The sequence shown here is derived from an EMBL/GenBank/DDBJ whole genome shotgun (WGS) entry which is preliminary data.</text>
</comment>
<name>A0A099NKV8_PICKU</name>
<dbReference type="AlphaFoldDB" id="A0A099NKV8"/>
<gene>
    <name evidence="2" type="ORF">JL09_g6833</name>
    <name evidence="1" type="ORF">JL09_g6836</name>
</gene>
<dbReference type="Proteomes" id="UP000029867">
    <property type="component" value="Unassembled WGS sequence"/>
</dbReference>
<protein>
    <submittedName>
        <fullName evidence="1">Uncharacterized protein</fullName>
    </submittedName>
</protein>
<evidence type="ECO:0000313" key="3">
    <source>
        <dbReference type="Proteomes" id="UP000029867"/>
    </source>
</evidence>
<proteinExistence type="predicted"/>
<evidence type="ECO:0000313" key="2">
    <source>
        <dbReference type="EMBL" id="KGK32560.1"/>
    </source>
</evidence>
<dbReference type="EMBL" id="JQFK01002113">
    <property type="protein sequence ID" value="KGK32560.1"/>
    <property type="molecule type" value="Genomic_DNA"/>
</dbReference>